<dbReference type="SUPFAM" id="SSF53254">
    <property type="entry name" value="Phosphoglycerate mutase-like"/>
    <property type="match status" value="1"/>
</dbReference>
<proteinExistence type="inferred from homology"/>
<evidence type="ECO:0000256" key="1">
    <source>
        <dbReference type="ARBA" id="ARBA00005375"/>
    </source>
</evidence>
<dbReference type="PIRSF" id="PIRSF000894">
    <property type="entry name" value="Acid_phosphatase"/>
    <property type="match status" value="1"/>
</dbReference>
<dbReference type="GO" id="GO:0009277">
    <property type="term" value="C:fungal-type cell wall"/>
    <property type="evidence" value="ECO:0007669"/>
    <property type="project" value="TreeGrafter"/>
</dbReference>
<keyword evidence="5" id="KW-1015">Disulfide bond</keyword>
<dbReference type="GO" id="GO:0003993">
    <property type="term" value="F:acid phosphatase activity"/>
    <property type="evidence" value="ECO:0007669"/>
    <property type="project" value="TreeGrafter"/>
</dbReference>
<dbReference type="InterPro" id="IPR033379">
    <property type="entry name" value="Acid_Pase_AS"/>
</dbReference>
<keyword evidence="2" id="KW-0378">Hydrolase</keyword>
<dbReference type="GeneID" id="26839069"/>
<dbReference type="AlphaFoldDB" id="A0A0V1Q0U1"/>
<feature type="disulfide bond" evidence="5">
    <location>
        <begin position="259"/>
        <end position="272"/>
    </location>
</feature>
<evidence type="ECO:0000256" key="5">
    <source>
        <dbReference type="PIRSR" id="PIRSR000894-2"/>
    </source>
</evidence>
<feature type="disulfide bond" evidence="5">
    <location>
        <begin position="402"/>
        <end position="410"/>
    </location>
</feature>
<comment type="similarity">
    <text evidence="1">Belongs to the histidine acid phosphatase family.</text>
</comment>
<dbReference type="RefSeq" id="XP_015468254.1">
    <property type="nucleotide sequence ID" value="XM_015610890.1"/>
</dbReference>
<dbReference type="EMBL" id="LMYN01000033">
    <property type="protein sequence ID" value="KSA02152.1"/>
    <property type="molecule type" value="Genomic_DNA"/>
</dbReference>
<dbReference type="Proteomes" id="UP000054251">
    <property type="component" value="Unassembled WGS sequence"/>
</dbReference>
<evidence type="ECO:0000256" key="3">
    <source>
        <dbReference type="ARBA" id="ARBA00023180"/>
    </source>
</evidence>
<reference evidence="6 7" key="1">
    <citation type="submission" date="2015-11" db="EMBL/GenBank/DDBJ databases">
        <title>The genome of Debaryomyces fabryi.</title>
        <authorList>
            <person name="Tafer H."/>
            <person name="Lopandic K."/>
        </authorList>
    </citation>
    <scope>NUCLEOTIDE SEQUENCE [LARGE SCALE GENOMIC DNA]</scope>
    <source>
        <strain evidence="6 7">CBS 789</strain>
    </source>
</reference>
<dbReference type="PANTHER" id="PTHR20963:SF18">
    <property type="entry name" value="ACID PHOSPHATASE PHO11-RELATED"/>
    <property type="match status" value="1"/>
</dbReference>
<evidence type="ECO:0000256" key="4">
    <source>
        <dbReference type="PIRSR" id="PIRSR000894-1"/>
    </source>
</evidence>
<accession>A0A0V1Q0U1</accession>
<gene>
    <name evidence="6" type="ORF">AC631_02060</name>
</gene>
<evidence type="ECO:0000313" key="7">
    <source>
        <dbReference type="Proteomes" id="UP000054251"/>
    </source>
</evidence>
<dbReference type="InterPro" id="IPR000560">
    <property type="entry name" value="His_Pase_clade-2"/>
</dbReference>
<keyword evidence="3" id="KW-0325">Glycoprotein</keyword>
<dbReference type="InterPro" id="IPR029033">
    <property type="entry name" value="His_PPase_superfam"/>
</dbReference>
<protein>
    <submittedName>
        <fullName evidence="6">Uncharacterized protein</fullName>
    </submittedName>
</protein>
<keyword evidence="7" id="KW-1185">Reference proteome</keyword>
<organism evidence="6 7">
    <name type="scientific">Debaryomyces fabryi</name>
    <dbReference type="NCBI Taxonomy" id="58627"/>
    <lineage>
        <taxon>Eukaryota</taxon>
        <taxon>Fungi</taxon>
        <taxon>Dikarya</taxon>
        <taxon>Ascomycota</taxon>
        <taxon>Saccharomycotina</taxon>
        <taxon>Pichiomycetes</taxon>
        <taxon>Debaryomycetaceae</taxon>
        <taxon>Debaryomyces</taxon>
    </lineage>
</organism>
<dbReference type="OrthoDB" id="6509975at2759"/>
<sequence>MVSISKIVSSSLIFAANDQFRDVGSTDLAAKSQYNIVKYLYGNGPYMQNPGFGISTDLPDQCTLEQVQVYMRHGERYPGISDGEKQKALVDKLQSYNSSLSGPLSFLNEYEYYVQDDSLYELETTPSNAKGPYTGYETCNKAGLAFRAKYNVLYNENETLPVFIAASKRVYDLADFFVNGFLGEDYDEEKVKKVVISEEKSSGFNSLTPRWACPLFYKPNSTAPTFKKDYLDDIANRLKENNDGLNLTSSDIPYLFQLCAFELNSKGYSQFCDIFTQDELVTNDYAQGFNSYNSAGAGSETSKIAGSVQLNASLALLKEDNPKNKIVLSFTHDTDIQLFYASLGLFDVPGDMPSDKVDVRNAFRRSEVVPMGGRLITEKYQYDGKSYVRFIANDAVIPLQNCSSGPGFSCSLSDFEDIVKEKISFNLLEECNTPDDIPHALTFYWDYDEKDYNATAPRVTA</sequence>
<dbReference type="InterPro" id="IPR016274">
    <property type="entry name" value="Histidine_acid_Pase_euk"/>
</dbReference>
<name>A0A0V1Q0U1_9ASCO</name>
<dbReference type="Gene3D" id="3.40.50.1240">
    <property type="entry name" value="Phosphoglycerate mutase-like"/>
    <property type="match status" value="1"/>
</dbReference>
<dbReference type="PROSITE" id="PS00778">
    <property type="entry name" value="HIS_ACID_PHOSPHAT_2"/>
    <property type="match status" value="1"/>
</dbReference>
<feature type="active site" description="Proton donor" evidence="4">
    <location>
        <position position="333"/>
    </location>
</feature>
<evidence type="ECO:0000256" key="2">
    <source>
        <dbReference type="ARBA" id="ARBA00022801"/>
    </source>
</evidence>
<dbReference type="PANTHER" id="PTHR20963">
    <property type="entry name" value="MULTIPLE INOSITOL POLYPHOSPHATE PHOSPHATASE-RELATED"/>
    <property type="match status" value="1"/>
</dbReference>
<evidence type="ECO:0000313" key="6">
    <source>
        <dbReference type="EMBL" id="KSA02152.1"/>
    </source>
</evidence>
<dbReference type="Pfam" id="PF00328">
    <property type="entry name" value="His_Phos_2"/>
    <property type="match status" value="1"/>
</dbReference>
<comment type="caution">
    <text evidence="6">The sequence shown here is derived from an EMBL/GenBank/DDBJ whole genome shotgun (WGS) entry which is preliminary data.</text>
</comment>
<dbReference type="CDD" id="cd07061">
    <property type="entry name" value="HP_HAP_like"/>
    <property type="match status" value="1"/>
</dbReference>
<feature type="active site" description="Nucleophile" evidence="4">
    <location>
        <position position="73"/>
    </location>
</feature>